<evidence type="ECO:0000256" key="9">
    <source>
        <dbReference type="ARBA" id="ARBA00023136"/>
    </source>
</evidence>
<dbReference type="SMART" id="SM00013">
    <property type="entry name" value="LRRNT"/>
    <property type="match status" value="1"/>
</dbReference>
<dbReference type="InterPro" id="IPR032675">
    <property type="entry name" value="LRR_dom_sf"/>
</dbReference>
<feature type="region of interest" description="Disordered" evidence="11">
    <location>
        <begin position="1"/>
        <end position="21"/>
    </location>
</feature>
<dbReference type="OrthoDB" id="676979at2759"/>
<accession>A0A8C3FU47</accession>
<keyword evidence="6" id="KW-0130">Cell adhesion</keyword>
<evidence type="ECO:0000256" key="11">
    <source>
        <dbReference type="SAM" id="MobiDB-lite"/>
    </source>
</evidence>
<keyword evidence="14" id="KW-1185">Reference proteome</keyword>
<evidence type="ECO:0000256" key="10">
    <source>
        <dbReference type="ARBA" id="ARBA00023157"/>
    </source>
</evidence>
<dbReference type="Gene3D" id="3.80.10.10">
    <property type="entry name" value="Ribonuclease Inhibitor"/>
    <property type="match status" value="1"/>
</dbReference>
<dbReference type="Proteomes" id="UP000694380">
    <property type="component" value="Unplaced"/>
</dbReference>
<evidence type="ECO:0000313" key="13">
    <source>
        <dbReference type="Ensembl" id="ENSCPBP00000014326.1"/>
    </source>
</evidence>
<dbReference type="GO" id="GO:0016020">
    <property type="term" value="C:membrane"/>
    <property type="evidence" value="ECO:0007669"/>
    <property type="project" value="UniProtKB-SubCell"/>
</dbReference>
<feature type="transmembrane region" description="Helical" evidence="12">
    <location>
        <begin position="242"/>
        <end position="275"/>
    </location>
</feature>
<dbReference type="SMART" id="SM00082">
    <property type="entry name" value="LRRCT"/>
    <property type="match status" value="1"/>
</dbReference>
<comment type="subcellular location">
    <subcellularLocation>
        <location evidence="1">Membrane</location>
        <topology evidence="1">Single-pass type I membrane protein</topology>
    </subcellularLocation>
</comment>
<dbReference type="Pfam" id="PF01462">
    <property type="entry name" value="LRRNT"/>
    <property type="match status" value="1"/>
</dbReference>
<keyword evidence="10" id="KW-1015">Disulfide bond</keyword>
<dbReference type="InterPro" id="IPR052313">
    <property type="entry name" value="GPIb-IX-V_Complex"/>
</dbReference>
<evidence type="ECO:0000256" key="7">
    <source>
        <dbReference type="ARBA" id="ARBA00022989"/>
    </source>
</evidence>
<dbReference type="GO" id="GO:0007596">
    <property type="term" value="P:blood coagulation"/>
    <property type="evidence" value="ECO:0007669"/>
    <property type="project" value="UniProtKB-KW"/>
</dbReference>
<reference evidence="13" key="1">
    <citation type="submission" date="2025-08" db="UniProtKB">
        <authorList>
            <consortium name="Ensembl"/>
        </authorList>
    </citation>
    <scope>IDENTIFICATION</scope>
</reference>
<evidence type="ECO:0000256" key="8">
    <source>
        <dbReference type="ARBA" id="ARBA00023084"/>
    </source>
</evidence>
<gene>
    <name evidence="13" type="primary">GP1BB</name>
</gene>
<keyword evidence="5" id="KW-0732">Signal</keyword>
<evidence type="ECO:0000256" key="2">
    <source>
        <dbReference type="ARBA" id="ARBA00022614"/>
    </source>
</evidence>
<evidence type="ECO:0000256" key="1">
    <source>
        <dbReference type="ARBA" id="ARBA00004479"/>
    </source>
</evidence>
<evidence type="ECO:0000256" key="4">
    <source>
        <dbReference type="ARBA" id="ARBA00022696"/>
    </source>
</evidence>
<sequence>MLLPSPSSGPRPSAIHPSSSGLPHLKRHHILHPSEQLLGEASAVPARPWQGGVLGLAFPLSCRAKWGTSRELSCVLADAPALFALLQHSSLAPEASRATICQELKMICWFLFLSLLGFLPLATPTCPSACQCSTNIVYCSSRQLTESSLPASFSPSAQTIYLNDNQLTSIPSGLLDNLQSLQVVYLWGNPWECDCNILYLRSWLQWQQNRTLYRNVVCASPEHLRGRIIAYLSEDELISTCQYWYCSIALISQICLFLFILLQAVLLLFIILFLHRFQRIANVARQTTKEIHQHVDTWAPLSENACDID</sequence>
<evidence type="ECO:0000313" key="14">
    <source>
        <dbReference type="Proteomes" id="UP000694380"/>
    </source>
</evidence>
<keyword evidence="7 12" id="KW-1133">Transmembrane helix</keyword>
<name>A0A8C3FU47_CHRPI</name>
<keyword evidence="2" id="KW-0433">Leucine-rich repeat</keyword>
<dbReference type="InterPro" id="IPR000483">
    <property type="entry name" value="Cys-rich_flank_reg_C"/>
</dbReference>
<evidence type="ECO:0000256" key="6">
    <source>
        <dbReference type="ARBA" id="ARBA00022889"/>
    </source>
</evidence>
<dbReference type="PANTHER" id="PTHR22650">
    <property type="entry name" value="GLYCOPROTEIN IB BETA"/>
    <property type="match status" value="1"/>
</dbReference>
<reference evidence="13" key="2">
    <citation type="submission" date="2025-09" db="UniProtKB">
        <authorList>
            <consortium name="Ensembl"/>
        </authorList>
    </citation>
    <scope>IDENTIFICATION</scope>
</reference>
<dbReference type="GO" id="GO:0007155">
    <property type="term" value="P:cell adhesion"/>
    <property type="evidence" value="ECO:0007669"/>
    <property type="project" value="UniProtKB-KW"/>
</dbReference>
<proteinExistence type="predicted"/>
<keyword evidence="8" id="KW-0094">Blood coagulation</keyword>
<keyword evidence="9 12" id="KW-0472">Membrane</keyword>
<feature type="compositionally biased region" description="Low complexity" evidence="11">
    <location>
        <begin position="1"/>
        <end position="13"/>
    </location>
</feature>
<evidence type="ECO:0000256" key="5">
    <source>
        <dbReference type="ARBA" id="ARBA00022729"/>
    </source>
</evidence>
<dbReference type="InterPro" id="IPR000372">
    <property type="entry name" value="LRRNT"/>
</dbReference>
<dbReference type="GeneTree" id="ENSGT00530000064244"/>
<organism evidence="13 14">
    <name type="scientific">Chrysemys picta bellii</name>
    <name type="common">Western painted turtle</name>
    <name type="synonym">Emys bellii</name>
    <dbReference type="NCBI Taxonomy" id="8478"/>
    <lineage>
        <taxon>Eukaryota</taxon>
        <taxon>Metazoa</taxon>
        <taxon>Chordata</taxon>
        <taxon>Craniata</taxon>
        <taxon>Vertebrata</taxon>
        <taxon>Euteleostomi</taxon>
        <taxon>Archelosauria</taxon>
        <taxon>Testudinata</taxon>
        <taxon>Testudines</taxon>
        <taxon>Cryptodira</taxon>
        <taxon>Durocryptodira</taxon>
        <taxon>Testudinoidea</taxon>
        <taxon>Emydidae</taxon>
        <taxon>Chrysemys</taxon>
    </lineage>
</organism>
<evidence type="ECO:0000256" key="12">
    <source>
        <dbReference type="SAM" id="Phobius"/>
    </source>
</evidence>
<dbReference type="PANTHER" id="PTHR22650:SF7">
    <property type="entry name" value="PLATELET GLYCOPROTEIN IB BETA CHAIN"/>
    <property type="match status" value="1"/>
</dbReference>
<protein>
    <submittedName>
        <fullName evidence="13">Glycoprotein Ib platelet subunit beta</fullName>
    </submittedName>
</protein>
<keyword evidence="3 12" id="KW-0812">Transmembrane</keyword>
<keyword evidence="4" id="KW-0356">Hemostasis</keyword>
<evidence type="ECO:0000256" key="3">
    <source>
        <dbReference type="ARBA" id="ARBA00022692"/>
    </source>
</evidence>
<dbReference type="Ensembl" id="ENSCPBT00000017018.1">
    <property type="protein sequence ID" value="ENSCPBP00000014326.1"/>
    <property type="gene ID" value="ENSCPBG00000010670.1"/>
</dbReference>
<dbReference type="SUPFAM" id="SSF52058">
    <property type="entry name" value="L domain-like"/>
    <property type="match status" value="1"/>
</dbReference>
<dbReference type="AlphaFoldDB" id="A0A8C3FU47"/>